<dbReference type="NCBIfam" id="TIGR03357">
    <property type="entry name" value="VI_zyme"/>
    <property type="match status" value="1"/>
</dbReference>
<evidence type="ECO:0000313" key="3">
    <source>
        <dbReference type="Proteomes" id="UP000593966"/>
    </source>
</evidence>
<dbReference type="AlphaFoldDB" id="A0A7S7AIG2"/>
<proteinExistence type="predicted"/>
<dbReference type="InterPro" id="IPR017737">
    <property type="entry name" value="TssE1-like"/>
</dbReference>
<dbReference type="RefSeq" id="WP_180047203.1">
    <property type="nucleotide sequence ID" value="NZ_CP048659.1"/>
</dbReference>
<dbReference type="Proteomes" id="UP000593966">
    <property type="component" value="Chromosome"/>
</dbReference>
<gene>
    <name evidence="2" type="primary">tssE</name>
    <name evidence="2" type="ORF">G0028_14610</name>
</gene>
<reference evidence="2 3" key="1">
    <citation type="submission" date="2020-02" db="EMBL/GenBank/DDBJ databases">
        <title>Tigecycline-resistant Acinetobacter species from pigs and migratory birds.</title>
        <authorList>
            <person name="Chen C."/>
            <person name="Sun J."/>
            <person name="Liao X.-P."/>
            <person name="Liu Y.-H."/>
        </authorList>
    </citation>
    <scope>NUCLEOTIDE SEQUENCE [LARGE SCALE GENOMIC DNA]</scope>
    <source>
        <strain evidence="2 3">YH12207_T</strain>
    </source>
</reference>
<dbReference type="EMBL" id="CP048659">
    <property type="protein sequence ID" value="QOW47016.1"/>
    <property type="molecule type" value="Genomic_DNA"/>
</dbReference>
<dbReference type="PANTHER" id="PTHR38595:SF1">
    <property type="entry name" value="TYPE VI SECRETION SYSTEM COMPONENT TSSE1"/>
    <property type="match status" value="1"/>
</dbReference>
<organism evidence="2 3">
    <name type="scientific">Acinetobacter piscicola</name>
    <dbReference type="NCBI Taxonomy" id="2006115"/>
    <lineage>
        <taxon>Bacteria</taxon>
        <taxon>Pseudomonadati</taxon>
        <taxon>Pseudomonadota</taxon>
        <taxon>Gammaproteobacteria</taxon>
        <taxon>Moraxellales</taxon>
        <taxon>Moraxellaceae</taxon>
        <taxon>Acinetobacter</taxon>
    </lineage>
</organism>
<keyword evidence="3" id="KW-1185">Reference proteome</keyword>
<evidence type="ECO:0000259" key="1">
    <source>
        <dbReference type="Pfam" id="PF04965"/>
    </source>
</evidence>
<dbReference type="PANTHER" id="PTHR38595">
    <property type="entry name" value="CYTOPLASMIC PROTEIN-RELATED"/>
    <property type="match status" value="1"/>
</dbReference>
<dbReference type="SUPFAM" id="SSF160719">
    <property type="entry name" value="gpW/gp25-like"/>
    <property type="match status" value="1"/>
</dbReference>
<accession>A0A7S7AIG2</accession>
<evidence type="ECO:0000313" key="2">
    <source>
        <dbReference type="EMBL" id="QOW47016.1"/>
    </source>
</evidence>
<sequence length="159" mass="18557">MIKNRSDKNIASLFDRLTEEHHLDGVKGLDNQKMKQMVIRDLLFLLNTPSYYYSKEDEQIFEYESSVLNFGIEPISGKRVSEIDWGHVERNIQKAIGLFEPRILKSNLEVKCIFGLENKAKYNLMNIEIKGYIKSTPFPERFVLKTHLDVETGNFDLIN</sequence>
<feature type="domain" description="IraD/Gp25-like" evidence="1">
    <location>
        <begin position="34"/>
        <end position="137"/>
    </location>
</feature>
<dbReference type="InterPro" id="IPR053176">
    <property type="entry name" value="T6SS_TssE1-like"/>
</dbReference>
<dbReference type="Pfam" id="PF04965">
    <property type="entry name" value="GPW_gp25"/>
    <property type="match status" value="1"/>
</dbReference>
<name>A0A7S7AIG2_9GAMM</name>
<protein>
    <submittedName>
        <fullName evidence="2">Type VI secretion system baseplate subunit TssE</fullName>
    </submittedName>
</protein>
<dbReference type="InterPro" id="IPR007048">
    <property type="entry name" value="IraD/Gp25-like"/>
</dbReference>